<dbReference type="Pfam" id="PF16076">
    <property type="entry name" value="Acyltransf_C"/>
    <property type="match status" value="1"/>
</dbReference>
<accession>A0A8H7ABR7</accession>
<protein>
    <recommendedName>
        <fullName evidence="5">Phospholipid/glycerol acyltransferase domain-containing protein</fullName>
    </recommendedName>
</protein>
<proteinExistence type="inferred from homology"/>
<dbReference type="GO" id="GO:0005783">
    <property type="term" value="C:endoplasmic reticulum"/>
    <property type="evidence" value="ECO:0007669"/>
    <property type="project" value="TreeGrafter"/>
</dbReference>
<comment type="similarity">
    <text evidence="1">Belongs to the 1-acyl-sn-glycerol-3-phosphate acyltransferase family.</text>
</comment>
<sequence>MSNAKSGQSTGNQVAFPTDQLYAAAANYFKSGDGEHSQMQRALEVGSYFLSGCMAVNLSQFLGAPLYLINENWYNAWIALTKQSIGILTTTLTQYWAPTVVRVSGDKSVRGQLVSTSNGGLRCLFPQRMVLIANHQIYTDWLYLWWIAYCNGMHGSIFIVLKESLRSIPILGWGMRLSQFIFLKRDWEQDKPQMAKHFQKLNKPTLPMWLLIFPEGTNLAESTRERSAKWAKKNGIQDMQHTLLPRSTGLRFSLQQMRESVRYVYDCTIAYEGVPRGQYAQDIFTVKSAYFEGHPPKSINMYWRRFALSSIPIDDPVAFEVWLRARWMEKDSLIEAYYRHGRFPADRGAHKTREGKIIRGAGHIETEIKSNYWYEFLQIFAPVGVLAMVLYMFYNALPTTVTESLKSQDMLKKAEELQKAPINGRKQPHLMHSANNVPIDQDSVFARAATIYKGVSKNLSVQKVVRLPELSEKGLKNEMKKHQPALDTIFTQKNALQDMRTKLPSRPATQKNPVQRTTNTPAQKSASVPKSTLQRPPTAKPPAPKSASAKALQPKQTAKQPPPAKLANNKIQVASTPARKLPSKPTNAGSKSASSNRPIAK</sequence>
<feature type="region of interest" description="Disordered" evidence="4">
    <location>
        <begin position="504"/>
        <end position="601"/>
    </location>
</feature>
<dbReference type="InterPro" id="IPR032098">
    <property type="entry name" value="Acyltransf_C"/>
</dbReference>
<dbReference type="GO" id="GO:0036149">
    <property type="term" value="P:phosphatidylinositol acyl-chain remodeling"/>
    <property type="evidence" value="ECO:0007669"/>
    <property type="project" value="TreeGrafter"/>
</dbReference>
<dbReference type="Proteomes" id="UP000606974">
    <property type="component" value="Unassembled WGS sequence"/>
</dbReference>
<evidence type="ECO:0000313" key="6">
    <source>
        <dbReference type="EMBL" id="KAF7502325.1"/>
    </source>
</evidence>
<dbReference type="CDD" id="cd07990">
    <property type="entry name" value="LPLAT_LCLAT1-like"/>
    <property type="match status" value="1"/>
</dbReference>
<dbReference type="EMBL" id="JAACFV010000269">
    <property type="protein sequence ID" value="KAF7502325.1"/>
    <property type="molecule type" value="Genomic_DNA"/>
</dbReference>
<evidence type="ECO:0000259" key="5">
    <source>
        <dbReference type="SMART" id="SM00563"/>
    </source>
</evidence>
<dbReference type="InterPro" id="IPR002123">
    <property type="entry name" value="Plipid/glycerol_acylTrfase"/>
</dbReference>
<evidence type="ECO:0000313" key="7">
    <source>
        <dbReference type="Proteomes" id="UP000606974"/>
    </source>
</evidence>
<dbReference type="SMART" id="SM00563">
    <property type="entry name" value="PlsC"/>
    <property type="match status" value="1"/>
</dbReference>
<name>A0A8H7ABR7_9EURO</name>
<dbReference type="GO" id="GO:0016746">
    <property type="term" value="F:acyltransferase activity"/>
    <property type="evidence" value="ECO:0007669"/>
    <property type="project" value="UniProtKB-KW"/>
</dbReference>
<dbReference type="OrthoDB" id="189226at2759"/>
<evidence type="ECO:0000256" key="1">
    <source>
        <dbReference type="ARBA" id="ARBA00008655"/>
    </source>
</evidence>
<evidence type="ECO:0000256" key="4">
    <source>
        <dbReference type="SAM" id="MobiDB-lite"/>
    </source>
</evidence>
<dbReference type="PANTHER" id="PTHR10983">
    <property type="entry name" value="1-ACYLGLYCEROL-3-PHOSPHATE ACYLTRANSFERASE-RELATED"/>
    <property type="match status" value="1"/>
</dbReference>
<feature type="compositionally biased region" description="Polar residues" evidence="4">
    <location>
        <begin position="584"/>
        <end position="601"/>
    </location>
</feature>
<reference evidence="6" key="1">
    <citation type="submission" date="2020-02" db="EMBL/GenBank/DDBJ databases">
        <authorList>
            <person name="Palmer J.M."/>
        </authorList>
    </citation>
    <scope>NUCLEOTIDE SEQUENCE</scope>
    <source>
        <strain evidence="6">EPUS1.4</strain>
        <tissue evidence="6">Thallus</tissue>
    </source>
</reference>
<gene>
    <name evidence="6" type="ORF">GJ744_006026</name>
</gene>
<keyword evidence="2" id="KW-0808">Transferase</keyword>
<dbReference type="Pfam" id="PF01553">
    <property type="entry name" value="Acyltransferase"/>
    <property type="match status" value="1"/>
</dbReference>
<evidence type="ECO:0000256" key="3">
    <source>
        <dbReference type="ARBA" id="ARBA00023315"/>
    </source>
</evidence>
<feature type="domain" description="Phospholipid/glycerol acyltransferase" evidence="5">
    <location>
        <begin position="129"/>
        <end position="251"/>
    </location>
</feature>
<organism evidence="6 7">
    <name type="scientific">Endocarpon pusillum</name>
    <dbReference type="NCBI Taxonomy" id="364733"/>
    <lineage>
        <taxon>Eukaryota</taxon>
        <taxon>Fungi</taxon>
        <taxon>Dikarya</taxon>
        <taxon>Ascomycota</taxon>
        <taxon>Pezizomycotina</taxon>
        <taxon>Eurotiomycetes</taxon>
        <taxon>Chaetothyriomycetidae</taxon>
        <taxon>Verrucariales</taxon>
        <taxon>Verrucariaceae</taxon>
        <taxon>Endocarpon</taxon>
    </lineage>
</organism>
<feature type="compositionally biased region" description="Low complexity" evidence="4">
    <location>
        <begin position="545"/>
        <end position="559"/>
    </location>
</feature>
<feature type="compositionally biased region" description="Polar residues" evidence="4">
    <location>
        <begin position="507"/>
        <end position="535"/>
    </location>
</feature>
<dbReference type="SUPFAM" id="SSF69593">
    <property type="entry name" value="Glycerol-3-phosphate (1)-acyltransferase"/>
    <property type="match status" value="1"/>
</dbReference>
<dbReference type="AlphaFoldDB" id="A0A8H7ABR7"/>
<evidence type="ECO:0000256" key="2">
    <source>
        <dbReference type="ARBA" id="ARBA00022679"/>
    </source>
</evidence>
<keyword evidence="7" id="KW-1185">Reference proteome</keyword>
<keyword evidence="3" id="KW-0012">Acyltransferase</keyword>
<comment type="caution">
    <text evidence="6">The sequence shown here is derived from an EMBL/GenBank/DDBJ whole genome shotgun (WGS) entry which is preliminary data.</text>
</comment>
<dbReference type="PANTHER" id="PTHR10983:SF16">
    <property type="entry name" value="LYSOCARDIOLIPIN ACYLTRANSFERASE 1"/>
    <property type="match status" value="1"/>
</dbReference>